<dbReference type="EMBL" id="CAESAJ010000029">
    <property type="protein sequence ID" value="CAB4334239.1"/>
    <property type="molecule type" value="Genomic_DNA"/>
</dbReference>
<gene>
    <name evidence="1" type="ORF">UFOPK3770_00443</name>
</gene>
<dbReference type="SUPFAM" id="SSF140478">
    <property type="entry name" value="LemA-like"/>
    <property type="match status" value="1"/>
</dbReference>
<reference evidence="1" key="1">
    <citation type="submission" date="2020-05" db="EMBL/GenBank/DDBJ databases">
        <authorList>
            <person name="Chiriac C."/>
            <person name="Salcher M."/>
            <person name="Ghai R."/>
            <person name="Kavagutti S V."/>
        </authorList>
    </citation>
    <scope>NUCLEOTIDE SEQUENCE</scope>
</reference>
<dbReference type="InterPro" id="IPR023353">
    <property type="entry name" value="LemA-like_dom_sf"/>
</dbReference>
<proteinExistence type="predicted"/>
<name>A0A6J5Z1G5_9ZZZZ</name>
<evidence type="ECO:0000313" key="1">
    <source>
        <dbReference type="EMBL" id="CAB4334239.1"/>
    </source>
</evidence>
<sequence>MIQWIPEIVGAVIFLWYLSHQAGRLDRLHHRIEVSLGSLDANLARRAGVAAEIANTSALDIASASLLAQAAHNALTYHPDGLDVRMQAENELTSTIAEIFADEEDLAQFRLDQAAAVLISELIAVSKRVQLSRRFHADAVHACLNIRNQRIVRWLHLAGRAAIPQTLDFDDQLPLTLR</sequence>
<organism evidence="1">
    <name type="scientific">freshwater metagenome</name>
    <dbReference type="NCBI Taxonomy" id="449393"/>
    <lineage>
        <taxon>unclassified sequences</taxon>
        <taxon>metagenomes</taxon>
        <taxon>ecological metagenomes</taxon>
    </lineage>
</organism>
<accession>A0A6J5Z1G5</accession>
<protein>
    <submittedName>
        <fullName evidence="1">Unannotated protein</fullName>
    </submittedName>
</protein>
<dbReference type="AlphaFoldDB" id="A0A6J5Z1G5"/>